<proteinExistence type="predicted"/>
<comment type="caution">
    <text evidence="1">The sequence shown here is derived from an EMBL/GenBank/DDBJ whole genome shotgun (WGS) entry which is preliminary data.</text>
</comment>
<evidence type="ECO:0000313" key="1">
    <source>
        <dbReference type="EMBL" id="RIB28834.1"/>
    </source>
</evidence>
<organism evidence="1 2">
    <name type="scientific">Gigaspora rosea</name>
    <dbReference type="NCBI Taxonomy" id="44941"/>
    <lineage>
        <taxon>Eukaryota</taxon>
        <taxon>Fungi</taxon>
        <taxon>Fungi incertae sedis</taxon>
        <taxon>Mucoromycota</taxon>
        <taxon>Glomeromycotina</taxon>
        <taxon>Glomeromycetes</taxon>
        <taxon>Diversisporales</taxon>
        <taxon>Gigasporaceae</taxon>
        <taxon>Gigaspora</taxon>
    </lineage>
</organism>
<protein>
    <recommendedName>
        <fullName evidence="3">PAS domain-containing protein</fullName>
    </recommendedName>
</protein>
<dbReference type="AlphaFoldDB" id="A0A397W273"/>
<name>A0A397W273_9GLOM</name>
<reference evidence="1 2" key="1">
    <citation type="submission" date="2018-06" db="EMBL/GenBank/DDBJ databases">
        <title>Comparative genomics reveals the genomic features of Rhizophagus irregularis, R. cerebriforme, R. diaphanum and Gigaspora rosea, and their symbiotic lifestyle signature.</title>
        <authorList>
            <person name="Morin E."/>
            <person name="San Clemente H."/>
            <person name="Chen E.C.H."/>
            <person name="De La Providencia I."/>
            <person name="Hainaut M."/>
            <person name="Kuo A."/>
            <person name="Kohler A."/>
            <person name="Murat C."/>
            <person name="Tang N."/>
            <person name="Roy S."/>
            <person name="Loubradou J."/>
            <person name="Henrissat B."/>
            <person name="Grigoriev I.V."/>
            <person name="Corradi N."/>
            <person name="Roux C."/>
            <person name="Martin F.M."/>
        </authorList>
    </citation>
    <scope>NUCLEOTIDE SEQUENCE [LARGE SCALE GENOMIC DNA]</scope>
    <source>
        <strain evidence="1 2">DAOM 194757</strain>
    </source>
</reference>
<dbReference type="STRING" id="44941.A0A397W273"/>
<dbReference type="EMBL" id="QKWP01000054">
    <property type="protein sequence ID" value="RIB28834.1"/>
    <property type="molecule type" value="Genomic_DNA"/>
</dbReference>
<keyword evidence="2" id="KW-1185">Reference proteome</keyword>
<dbReference type="OrthoDB" id="2446250at2759"/>
<accession>A0A397W273</accession>
<gene>
    <name evidence="1" type="ORF">C2G38_1349625</name>
</gene>
<evidence type="ECO:0000313" key="2">
    <source>
        <dbReference type="Proteomes" id="UP000266673"/>
    </source>
</evidence>
<dbReference type="Proteomes" id="UP000266673">
    <property type="component" value="Unassembled WGS sequence"/>
</dbReference>
<sequence>MSLPLTYHGDDTENEEFTIVYNYDWSTTSLGPMDSWDPKIKNSLDLCLQSAYPICLFLGPDLITIFNKAFLQLRVARNSYEIGKSANKIITMPDYQLSQLKT</sequence>
<evidence type="ECO:0008006" key="3">
    <source>
        <dbReference type="Google" id="ProtNLM"/>
    </source>
</evidence>